<evidence type="ECO:0000313" key="1">
    <source>
        <dbReference type="EMBL" id="CAE7878115.1"/>
    </source>
</evidence>
<protein>
    <submittedName>
        <fullName evidence="1">Uncharacterized protein</fullName>
    </submittedName>
</protein>
<dbReference type="Proteomes" id="UP000601435">
    <property type="component" value="Unassembled WGS sequence"/>
</dbReference>
<feature type="non-terminal residue" evidence="1">
    <location>
        <position position="1"/>
    </location>
</feature>
<accession>A0A813ARB0</accession>
<comment type="caution">
    <text evidence="1">The sequence shown here is derived from an EMBL/GenBank/DDBJ whole genome shotgun (WGS) entry which is preliminary data.</text>
</comment>
<dbReference type="AlphaFoldDB" id="A0A813ARB0"/>
<sequence>VERKLVVLVEQLEKAESATLACETRCLKLGSPTWWPQTPIGRRDQVHASLSNAAAWSVADAGARPLQCSDLSPTTKTWCQQILTSKRGLQETHLSPETLLARSRFRSNWCLTGPRNAQILGHLVSYVRELPEPWVIGRLIATGEITCTQGAGAVETTCGHVTLAGKFGQRWAHSWAKALETCRNAGATFKAVVTMSIRCIIKLQSELNTSTWEQTQGDATKVDGFLRKGASSPEATSFIAEVIGAFEQRQASLLGPLRAAAEAKEAEAQVEASRVHFKQYKAWLCAGMVKGMRPLFRSLSKAEQ</sequence>
<name>A0A813ARB0_9DINO</name>
<proteinExistence type="predicted"/>
<organism evidence="1 2">
    <name type="scientific">Symbiodinium necroappetens</name>
    <dbReference type="NCBI Taxonomy" id="1628268"/>
    <lineage>
        <taxon>Eukaryota</taxon>
        <taxon>Sar</taxon>
        <taxon>Alveolata</taxon>
        <taxon>Dinophyceae</taxon>
        <taxon>Suessiales</taxon>
        <taxon>Symbiodiniaceae</taxon>
        <taxon>Symbiodinium</taxon>
    </lineage>
</organism>
<dbReference type="EMBL" id="CAJNJA010063009">
    <property type="protein sequence ID" value="CAE7878115.1"/>
    <property type="molecule type" value="Genomic_DNA"/>
</dbReference>
<feature type="non-terminal residue" evidence="1">
    <location>
        <position position="304"/>
    </location>
</feature>
<reference evidence="1" key="1">
    <citation type="submission" date="2021-02" db="EMBL/GenBank/DDBJ databases">
        <authorList>
            <person name="Dougan E. K."/>
            <person name="Rhodes N."/>
            <person name="Thang M."/>
            <person name="Chan C."/>
        </authorList>
    </citation>
    <scope>NUCLEOTIDE SEQUENCE</scope>
</reference>
<evidence type="ECO:0000313" key="2">
    <source>
        <dbReference type="Proteomes" id="UP000601435"/>
    </source>
</evidence>
<gene>
    <name evidence="1" type="ORF">SNEC2469_LOCUS28721</name>
</gene>
<keyword evidence="2" id="KW-1185">Reference proteome</keyword>